<evidence type="ECO:0000259" key="1">
    <source>
        <dbReference type="Pfam" id="PF00723"/>
    </source>
</evidence>
<accession>A0A1I1I6T2</accession>
<dbReference type="InterPro" id="IPR008928">
    <property type="entry name" value="6-hairpin_glycosidase_sf"/>
</dbReference>
<dbReference type="SUPFAM" id="SSF48208">
    <property type="entry name" value="Six-hairpin glycosidases"/>
    <property type="match status" value="1"/>
</dbReference>
<dbReference type="AlphaFoldDB" id="A0A1I1I6T2"/>
<dbReference type="Pfam" id="PF00723">
    <property type="entry name" value="Glyco_hydro_15"/>
    <property type="match status" value="1"/>
</dbReference>
<dbReference type="Pfam" id="PF19291">
    <property type="entry name" value="TREH_N"/>
    <property type="match status" value="1"/>
</dbReference>
<evidence type="ECO:0000259" key="2">
    <source>
        <dbReference type="Pfam" id="PF19291"/>
    </source>
</evidence>
<dbReference type="Gene3D" id="1.50.10.10">
    <property type="match status" value="1"/>
</dbReference>
<dbReference type="STRING" id="1334022.SAMN04487907_103310"/>
<organism evidence="3 4">
    <name type="scientific">Zunongwangia mangrovi</name>
    <dbReference type="NCBI Taxonomy" id="1334022"/>
    <lineage>
        <taxon>Bacteria</taxon>
        <taxon>Pseudomonadati</taxon>
        <taxon>Bacteroidota</taxon>
        <taxon>Flavobacteriia</taxon>
        <taxon>Flavobacteriales</taxon>
        <taxon>Flavobacteriaceae</taxon>
        <taxon>Zunongwangia</taxon>
    </lineage>
</organism>
<dbReference type="RefSeq" id="WP_092542343.1">
    <property type="nucleotide sequence ID" value="NZ_FOKV01000003.1"/>
</dbReference>
<dbReference type="PANTHER" id="PTHR31616:SF0">
    <property type="entry name" value="GLUCAN 1,4-ALPHA-GLUCOSIDASE"/>
    <property type="match status" value="1"/>
</dbReference>
<protein>
    <submittedName>
        <fullName evidence="3">Glucoamylase (Glucan-1,4-alpha-glucosidase), GH15 family</fullName>
    </submittedName>
</protein>
<dbReference type="InterPro" id="IPR012341">
    <property type="entry name" value="6hp_glycosidase-like_sf"/>
</dbReference>
<dbReference type="GO" id="GO:0005975">
    <property type="term" value="P:carbohydrate metabolic process"/>
    <property type="evidence" value="ECO:0007669"/>
    <property type="project" value="InterPro"/>
</dbReference>
<dbReference type="OrthoDB" id="3902805at2"/>
<evidence type="ECO:0000313" key="4">
    <source>
        <dbReference type="Proteomes" id="UP000199438"/>
    </source>
</evidence>
<gene>
    <name evidence="3" type="ORF">SAMN04487907_103310</name>
</gene>
<evidence type="ECO:0000313" key="3">
    <source>
        <dbReference type="EMBL" id="SFC31745.1"/>
    </source>
</evidence>
<reference evidence="4" key="1">
    <citation type="submission" date="2016-10" db="EMBL/GenBank/DDBJ databases">
        <authorList>
            <person name="Varghese N."/>
            <person name="Submissions S."/>
        </authorList>
    </citation>
    <scope>NUCLEOTIDE SEQUENCE [LARGE SCALE GENOMIC DNA]</scope>
    <source>
        <strain evidence="4">DSM 24499</strain>
    </source>
</reference>
<dbReference type="EMBL" id="FOKV01000003">
    <property type="protein sequence ID" value="SFC31745.1"/>
    <property type="molecule type" value="Genomic_DNA"/>
</dbReference>
<keyword evidence="4" id="KW-1185">Reference proteome</keyword>
<proteinExistence type="predicted"/>
<dbReference type="InterPro" id="IPR011613">
    <property type="entry name" value="GH15-like"/>
</dbReference>
<sequence>MQKTKFTKINNYGFIGNLQTTALVSLQGDIDFMCFPNFDSPTVFATILDEDKGGGFAIEPLIENLEYKQFYVTNTATLITRFSSKDGMGEICDTMVVDEKDHKFKLLRKVTTTYGDISYRVKCNPRFNHAETRHKATQKGNEICFSTGDDNFLCLNSCQDLYISMDDGFSEFSLAERESAYFILTDFHLTEEQQENMPSFGENYLEESNKYWQNWVSKSTYKGRWVETVLRSAITLKLLTSHKEGSLIAAPTFGLPEKIGGERNWDYRYTWIRDAAFAMYAFLKLGFKEEAKSFFKWVEKYCFKDKMDLVYTYDGKTPPDERNLEHFNGYKNSKPVRVGNEAKNQMQLDIYGELIDAVYVYYLHDGPIKKDFWENIKHHIEYVCEHWKDKDRGIWEIRGDKKEFLHSRLTCWVALDRGIKLAEGNDLDFPKEKWEKVRKQIKDSIYADFWNEEKEAFIQHKGTDEIDASALLMPILHFIDKHDEKWEKTLKAIERELKYDVLVYRYRAAENDADGLEGEEGTFTMCSFWYIECLALGDRIEEAAENFSRILGYGNSLRLFSEQISKSGEQVGNFPQALTHLALINACLELNKKMDRKNNS</sequence>
<name>A0A1I1I6T2_9FLAO</name>
<dbReference type="GO" id="GO:0004553">
    <property type="term" value="F:hydrolase activity, hydrolyzing O-glycosyl compounds"/>
    <property type="evidence" value="ECO:0007669"/>
    <property type="project" value="TreeGrafter"/>
</dbReference>
<feature type="domain" description="Trehalase-like N-terminal" evidence="2">
    <location>
        <begin position="7"/>
        <end position="164"/>
    </location>
</feature>
<dbReference type="PANTHER" id="PTHR31616">
    <property type="entry name" value="TREHALASE"/>
    <property type="match status" value="1"/>
</dbReference>
<feature type="domain" description="GH15-like" evidence="1">
    <location>
        <begin position="227"/>
        <end position="587"/>
    </location>
</feature>
<dbReference type="InterPro" id="IPR045582">
    <property type="entry name" value="Trehalase-like_N"/>
</dbReference>
<dbReference type="Proteomes" id="UP000199438">
    <property type="component" value="Unassembled WGS sequence"/>
</dbReference>